<organism evidence="2 3">
    <name type="scientific">Prorocentrum cordatum</name>
    <dbReference type="NCBI Taxonomy" id="2364126"/>
    <lineage>
        <taxon>Eukaryota</taxon>
        <taxon>Sar</taxon>
        <taxon>Alveolata</taxon>
        <taxon>Dinophyceae</taxon>
        <taxon>Prorocentrales</taxon>
        <taxon>Prorocentraceae</taxon>
        <taxon>Prorocentrum</taxon>
    </lineage>
</organism>
<feature type="region of interest" description="Disordered" evidence="1">
    <location>
        <begin position="1"/>
        <end position="27"/>
    </location>
</feature>
<accession>A0ABN9XIG5</accession>
<comment type="caution">
    <text evidence="2">The sequence shown here is derived from an EMBL/GenBank/DDBJ whole genome shotgun (WGS) entry which is preliminary data.</text>
</comment>
<reference evidence="2" key="1">
    <citation type="submission" date="2023-10" db="EMBL/GenBank/DDBJ databases">
        <authorList>
            <person name="Chen Y."/>
            <person name="Shah S."/>
            <person name="Dougan E. K."/>
            <person name="Thang M."/>
            <person name="Chan C."/>
        </authorList>
    </citation>
    <scope>NUCLEOTIDE SEQUENCE [LARGE SCALE GENOMIC DNA]</scope>
</reference>
<dbReference type="Proteomes" id="UP001189429">
    <property type="component" value="Unassembled WGS sequence"/>
</dbReference>
<sequence length="206" mass="22459">QEPEGPAKALWRPWEGSPGHCGAHAGGPSARRGSILYDVGLQRRLPHMSEHHQSLLPLVALRARADPSAVAWMTVGSSFASHISLSSARARCHCLPFAHALIPALRALDDVRLQLRPPHLTEQRQSPVPLFALLARADPSAVADDAWLQLRLPHLAKQRQSLLPLLARRARADPSAVAIAFGSSFASPISLNSARARRHCEPFWHA</sequence>
<keyword evidence="3" id="KW-1185">Reference proteome</keyword>
<evidence type="ECO:0000313" key="3">
    <source>
        <dbReference type="Proteomes" id="UP001189429"/>
    </source>
</evidence>
<dbReference type="EMBL" id="CAUYUJ010020443">
    <property type="protein sequence ID" value="CAK0898218.1"/>
    <property type="molecule type" value="Genomic_DNA"/>
</dbReference>
<protein>
    <submittedName>
        <fullName evidence="2">Uncharacterized protein</fullName>
    </submittedName>
</protein>
<evidence type="ECO:0000256" key="1">
    <source>
        <dbReference type="SAM" id="MobiDB-lite"/>
    </source>
</evidence>
<gene>
    <name evidence="2" type="ORF">PCOR1329_LOCUS76144</name>
</gene>
<proteinExistence type="predicted"/>
<feature type="non-terminal residue" evidence="2">
    <location>
        <position position="1"/>
    </location>
</feature>
<evidence type="ECO:0000313" key="2">
    <source>
        <dbReference type="EMBL" id="CAK0898218.1"/>
    </source>
</evidence>
<name>A0ABN9XIG5_9DINO</name>